<evidence type="ECO:0000256" key="1">
    <source>
        <dbReference type="ARBA" id="ARBA00005187"/>
    </source>
</evidence>
<keyword evidence="6 8" id="KW-0315">Glutamine amidotransferase</keyword>
<comment type="similarity">
    <text evidence="2">Belongs to the asparagine synthetase family.</text>
</comment>
<protein>
    <recommendedName>
        <fullName evidence="3">asparagine synthase (glutamine-hydrolyzing)</fullName>
        <ecNumber evidence="3">6.3.5.4</ecNumber>
    </recommendedName>
</protein>
<sequence length="590" mass="65934">MCRIAGLVNPQNTGNESAKVKAMCDALQHGGPDDEGLYVSKDNSVIFGHRRLSIIDLSANGHQPMADSVAEVIISFNGEIYNYPELKHELKLLGAVFTNNTDTEVILQAYLHWNVSAFGRLRGMFAFALHDVKTNEVYLVRDSAGIKPLYYNIQNSQLAFASEVKAFKAAGISTQGNANWPVYLLAYGHIPEPHTTLQNVYSLPKSHYLRWQKNGSYTINAYRVNTETAPVNSKELAQEGIVQALNTAIKRQLIADAPIGVFLSGGIDSSLITLLANEQIEQLQTVSIFFNEKQYDERTYQQAVLEKISGKNYTHLVQQQEFERFFPAVLQAMDMPTTDGINSWFISKYAREAGLKTVLSGLGGDELFGGYPSFHRIKYLEYLKKLPAAALSLFSLAASAGYKKISYLANNGLNADYLALRGIFSINEIAAFTGTSSIHIKDILFADSMPDKTPYDKLKAARLEGGLYMKNQLLRDTDMMSMQHGLEVRVPFLDEDFTAFTESINPEIRFAAAPKQLLIDSFKNLLPAAVWQRKKMGFTFPLQQWMAANKDISAVENYRGALAKQKIKEFKTGKLHWSRAFALFQVQGHV</sequence>
<dbReference type="NCBIfam" id="TIGR01536">
    <property type="entry name" value="asn_synth_AEB"/>
    <property type="match status" value="1"/>
</dbReference>
<dbReference type="Pfam" id="PF13537">
    <property type="entry name" value="GATase_7"/>
    <property type="match status" value="1"/>
</dbReference>
<dbReference type="Pfam" id="PF00733">
    <property type="entry name" value="Asn_synthase"/>
    <property type="match status" value="1"/>
</dbReference>
<dbReference type="CDD" id="cd00712">
    <property type="entry name" value="AsnB"/>
    <property type="match status" value="1"/>
</dbReference>
<dbReference type="PANTHER" id="PTHR43284">
    <property type="entry name" value="ASPARAGINE SYNTHETASE (GLUTAMINE-HYDROLYZING)"/>
    <property type="match status" value="1"/>
</dbReference>
<dbReference type="EC" id="6.3.5.4" evidence="3"/>
<dbReference type="InterPro" id="IPR029055">
    <property type="entry name" value="Ntn_hydrolases_N"/>
</dbReference>
<dbReference type="GO" id="GO:0005524">
    <property type="term" value="F:ATP binding"/>
    <property type="evidence" value="ECO:0007669"/>
    <property type="project" value="UniProtKB-KW"/>
</dbReference>
<feature type="binding site" evidence="9">
    <location>
        <position position="102"/>
    </location>
    <ligand>
        <name>L-glutamine</name>
        <dbReference type="ChEBI" id="CHEBI:58359"/>
    </ligand>
</feature>
<dbReference type="PIRSF" id="PIRSF001589">
    <property type="entry name" value="Asn_synthetase_glu-h"/>
    <property type="match status" value="1"/>
</dbReference>
<feature type="active site" description="For GATase activity" evidence="8">
    <location>
        <position position="2"/>
    </location>
</feature>
<evidence type="ECO:0000256" key="4">
    <source>
        <dbReference type="ARBA" id="ARBA00022741"/>
    </source>
</evidence>
<organism evidence="11 12">
    <name type="scientific">Mucilaginibacter conchicola</name>
    <dbReference type="NCBI Taxonomy" id="2303333"/>
    <lineage>
        <taxon>Bacteria</taxon>
        <taxon>Pseudomonadati</taxon>
        <taxon>Bacteroidota</taxon>
        <taxon>Sphingobacteriia</taxon>
        <taxon>Sphingobacteriales</taxon>
        <taxon>Sphingobacteriaceae</taxon>
        <taxon>Mucilaginibacter</taxon>
    </lineage>
</organism>
<dbReference type="OrthoDB" id="9763290at2"/>
<comment type="caution">
    <text evidence="11">The sequence shown here is derived from an EMBL/GenBank/DDBJ whole genome shotgun (WGS) entry which is preliminary data.</text>
</comment>
<evidence type="ECO:0000313" key="12">
    <source>
        <dbReference type="Proteomes" id="UP000264217"/>
    </source>
</evidence>
<dbReference type="GO" id="GO:0006529">
    <property type="term" value="P:asparagine biosynthetic process"/>
    <property type="evidence" value="ECO:0007669"/>
    <property type="project" value="UniProtKB-KW"/>
</dbReference>
<dbReference type="InterPro" id="IPR014729">
    <property type="entry name" value="Rossmann-like_a/b/a_fold"/>
</dbReference>
<dbReference type="GO" id="GO:0005829">
    <property type="term" value="C:cytosol"/>
    <property type="evidence" value="ECO:0007669"/>
    <property type="project" value="TreeGrafter"/>
</dbReference>
<dbReference type="EMBL" id="QWDC01000001">
    <property type="protein sequence ID" value="RFZ95310.1"/>
    <property type="molecule type" value="Genomic_DNA"/>
</dbReference>
<feature type="binding site" evidence="9">
    <location>
        <begin position="360"/>
        <end position="361"/>
    </location>
    <ligand>
        <name>ATP</name>
        <dbReference type="ChEBI" id="CHEBI:30616"/>
    </ligand>
</feature>
<comment type="pathway">
    <text evidence="1">Amino-acid biosynthesis; L-asparagine biosynthesis; L-asparagine from L-aspartate (L-Gln route): step 1/1.</text>
</comment>
<evidence type="ECO:0000259" key="10">
    <source>
        <dbReference type="PROSITE" id="PS51278"/>
    </source>
</evidence>
<dbReference type="InterPro" id="IPR033738">
    <property type="entry name" value="AsnB_N"/>
</dbReference>
<evidence type="ECO:0000313" key="11">
    <source>
        <dbReference type="EMBL" id="RFZ95310.1"/>
    </source>
</evidence>
<proteinExistence type="inferred from homology"/>
<dbReference type="InterPro" id="IPR001962">
    <property type="entry name" value="Asn_synthase"/>
</dbReference>
<dbReference type="AlphaFoldDB" id="A0A372NYX2"/>
<accession>A0A372NYX2</accession>
<keyword evidence="4 9" id="KW-0547">Nucleotide-binding</keyword>
<dbReference type="SUPFAM" id="SSF52402">
    <property type="entry name" value="Adenine nucleotide alpha hydrolases-like"/>
    <property type="match status" value="1"/>
</dbReference>
<dbReference type="RefSeq" id="WP_117390872.1">
    <property type="nucleotide sequence ID" value="NZ_QWDC01000001.1"/>
</dbReference>
<keyword evidence="8" id="KW-0061">Asparagine biosynthesis</keyword>
<evidence type="ECO:0000256" key="8">
    <source>
        <dbReference type="PIRSR" id="PIRSR001589-1"/>
    </source>
</evidence>
<dbReference type="GO" id="GO:0004066">
    <property type="term" value="F:asparagine synthase (glutamine-hydrolyzing) activity"/>
    <property type="evidence" value="ECO:0007669"/>
    <property type="project" value="UniProtKB-EC"/>
</dbReference>
<keyword evidence="11" id="KW-0436">Ligase</keyword>
<feature type="binding site" evidence="9">
    <location>
        <position position="288"/>
    </location>
    <ligand>
        <name>ATP</name>
        <dbReference type="ChEBI" id="CHEBI:30616"/>
    </ligand>
</feature>
<keyword evidence="5 9" id="KW-0067">ATP-binding</keyword>
<reference evidence="11 12" key="1">
    <citation type="submission" date="2018-08" db="EMBL/GenBank/DDBJ databases">
        <title>Mucilaginibacter sp. MYSH2.</title>
        <authorList>
            <person name="Seo T."/>
        </authorList>
    </citation>
    <scope>NUCLEOTIDE SEQUENCE [LARGE SCALE GENOMIC DNA]</scope>
    <source>
        <strain evidence="11 12">MYSH2</strain>
    </source>
</reference>
<evidence type="ECO:0000256" key="2">
    <source>
        <dbReference type="ARBA" id="ARBA00005752"/>
    </source>
</evidence>
<dbReference type="PANTHER" id="PTHR43284:SF1">
    <property type="entry name" value="ASPARAGINE SYNTHETASE"/>
    <property type="match status" value="1"/>
</dbReference>
<gene>
    <name evidence="11" type="primary">asnB</name>
    <name evidence="11" type="ORF">D0C36_07210</name>
</gene>
<name>A0A372NYX2_9SPHI</name>
<dbReference type="Gene3D" id="3.60.20.10">
    <property type="entry name" value="Glutamine Phosphoribosylpyrophosphate, subunit 1, domain 1"/>
    <property type="match status" value="1"/>
</dbReference>
<dbReference type="Proteomes" id="UP000264217">
    <property type="component" value="Unassembled WGS sequence"/>
</dbReference>
<dbReference type="InterPro" id="IPR017932">
    <property type="entry name" value="GATase_2_dom"/>
</dbReference>
<comment type="catalytic activity">
    <reaction evidence="7">
        <text>L-aspartate + L-glutamine + ATP + H2O = L-asparagine + L-glutamate + AMP + diphosphate + H(+)</text>
        <dbReference type="Rhea" id="RHEA:12228"/>
        <dbReference type="ChEBI" id="CHEBI:15377"/>
        <dbReference type="ChEBI" id="CHEBI:15378"/>
        <dbReference type="ChEBI" id="CHEBI:29985"/>
        <dbReference type="ChEBI" id="CHEBI:29991"/>
        <dbReference type="ChEBI" id="CHEBI:30616"/>
        <dbReference type="ChEBI" id="CHEBI:33019"/>
        <dbReference type="ChEBI" id="CHEBI:58048"/>
        <dbReference type="ChEBI" id="CHEBI:58359"/>
        <dbReference type="ChEBI" id="CHEBI:456215"/>
        <dbReference type="EC" id="6.3.5.4"/>
    </reaction>
</comment>
<dbReference type="SUPFAM" id="SSF56235">
    <property type="entry name" value="N-terminal nucleophile aminohydrolases (Ntn hydrolases)"/>
    <property type="match status" value="1"/>
</dbReference>
<evidence type="ECO:0000256" key="7">
    <source>
        <dbReference type="ARBA" id="ARBA00048741"/>
    </source>
</evidence>
<keyword evidence="8" id="KW-0028">Amino-acid biosynthesis</keyword>
<dbReference type="CDD" id="cd01991">
    <property type="entry name" value="Asn_synthase_B_C"/>
    <property type="match status" value="1"/>
</dbReference>
<keyword evidence="12" id="KW-1185">Reference proteome</keyword>
<dbReference type="InterPro" id="IPR006426">
    <property type="entry name" value="Asn_synth_AEB"/>
</dbReference>
<dbReference type="Gene3D" id="3.40.50.620">
    <property type="entry name" value="HUPs"/>
    <property type="match status" value="1"/>
</dbReference>
<dbReference type="InterPro" id="IPR051786">
    <property type="entry name" value="ASN_synthetase/amidase"/>
</dbReference>
<evidence type="ECO:0000256" key="3">
    <source>
        <dbReference type="ARBA" id="ARBA00012737"/>
    </source>
</evidence>
<evidence type="ECO:0000256" key="9">
    <source>
        <dbReference type="PIRSR" id="PIRSR001589-2"/>
    </source>
</evidence>
<dbReference type="PROSITE" id="PS51278">
    <property type="entry name" value="GATASE_TYPE_2"/>
    <property type="match status" value="1"/>
</dbReference>
<evidence type="ECO:0000256" key="5">
    <source>
        <dbReference type="ARBA" id="ARBA00022840"/>
    </source>
</evidence>
<feature type="domain" description="Glutamine amidotransferase type-2" evidence="10">
    <location>
        <begin position="2"/>
        <end position="214"/>
    </location>
</feature>
<evidence type="ECO:0000256" key="6">
    <source>
        <dbReference type="ARBA" id="ARBA00022962"/>
    </source>
</evidence>